<feature type="domain" description="GGDEF" evidence="2">
    <location>
        <begin position="202"/>
        <end position="324"/>
    </location>
</feature>
<gene>
    <name evidence="3" type="ORF">LRS13_10345</name>
</gene>
<accession>A0ABY5PMH2</accession>
<feature type="transmembrane region" description="Helical" evidence="1">
    <location>
        <begin position="52"/>
        <end position="70"/>
    </location>
</feature>
<sequence>MVATMLHGVTIGTGTFGAFAETAWFIMLALVSIAVVTIRLGRAGWYPGSQLGTLCAAVALNATADLFYLSPLSARSVVAVSVMDAVWLVSFMLFAIAALLPAARPRVAETLTWRDAAIPNSWLLLALGIVVADGVVADIPLTATLLATLALVLGGVRAAIVFGEHVGLVEQMRREARHDHLTGLPNRRALMEELPAAMATGQGLRLVLCDLNGFKAYNDTRGHQEGDLLLALLADRLARLVDGRGRAYRLGGDEFCVVWPLTSSLQIRDIEHALTQRSARTPISSACGDVEIPVEAPDVDTALRMADARMYAHKTAQRTAAAAS</sequence>
<name>A0ABY5PMH2_9ACTN</name>
<keyword evidence="1" id="KW-0472">Membrane</keyword>
<reference evidence="4" key="1">
    <citation type="submission" date="2021-11" db="EMBL/GenBank/DDBJ databases">
        <title>Cultivation dependent microbiological survey of springs from the worlds oldest radium mine currently devoted to the extraction of radon-saturated water.</title>
        <authorList>
            <person name="Kapinusova G."/>
            <person name="Smrhova T."/>
            <person name="Strejcek M."/>
            <person name="Suman J."/>
            <person name="Jani K."/>
            <person name="Pajer P."/>
            <person name="Uhlik O."/>
        </authorList>
    </citation>
    <scope>NUCLEOTIDE SEQUENCE [LARGE SCALE GENOMIC DNA]</scope>
    <source>
        <strain evidence="4">J379</strain>
    </source>
</reference>
<keyword evidence="1" id="KW-0812">Transmembrane</keyword>
<feature type="transmembrane region" description="Helical" evidence="1">
    <location>
        <begin position="145"/>
        <end position="168"/>
    </location>
</feature>
<dbReference type="InterPro" id="IPR029787">
    <property type="entry name" value="Nucleotide_cyclase"/>
</dbReference>
<dbReference type="NCBIfam" id="TIGR00254">
    <property type="entry name" value="GGDEF"/>
    <property type="match status" value="1"/>
</dbReference>
<dbReference type="InterPro" id="IPR050469">
    <property type="entry name" value="Diguanylate_Cyclase"/>
</dbReference>
<dbReference type="SMART" id="SM00267">
    <property type="entry name" value="GGDEF"/>
    <property type="match status" value="1"/>
</dbReference>
<dbReference type="PROSITE" id="PS50887">
    <property type="entry name" value="GGDEF"/>
    <property type="match status" value="1"/>
</dbReference>
<dbReference type="SUPFAM" id="SSF55073">
    <property type="entry name" value="Nucleotide cyclase"/>
    <property type="match status" value="1"/>
</dbReference>
<keyword evidence="1" id="KW-1133">Transmembrane helix</keyword>
<dbReference type="InterPro" id="IPR043128">
    <property type="entry name" value="Rev_trsase/Diguanyl_cyclase"/>
</dbReference>
<dbReference type="InterPro" id="IPR000160">
    <property type="entry name" value="GGDEF_dom"/>
</dbReference>
<dbReference type="CDD" id="cd01949">
    <property type="entry name" value="GGDEF"/>
    <property type="match status" value="1"/>
</dbReference>
<dbReference type="Gene3D" id="3.30.70.270">
    <property type="match status" value="1"/>
</dbReference>
<keyword evidence="4" id="KW-1185">Reference proteome</keyword>
<dbReference type="PANTHER" id="PTHR45138:SF6">
    <property type="entry name" value="DIGUANYLATE CYCLASE DGCN"/>
    <property type="match status" value="1"/>
</dbReference>
<dbReference type="Proteomes" id="UP001058860">
    <property type="component" value="Chromosome"/>
</dbReference>
<protein>
    <submittedName>
        <fullName evidence="3">GGDEF domain-containing protein</fullName>
    </submittedName>
</protein>
<dbReference type="PANTHER" id="PTHR45138">
    <property type="entry name" value="REGULATORY COMPONENTS OF SENSORY TRANSDUCTION SYSTEM"/>
    <property type="match status" value="1"/>
</dbReference>
<evidence type="ECO:0000313" key="4">
    <source>
        <dbReference type="Proteomes" id="UP001058860"/>
    </source>
</evidence>
<feature type="transmembrane region" description="Helical" evidence="1">
    <location>
        <begin position="76"/>
        <end position="100"/>
    </location>
</feature>
<evidence type="ECO:0000313" key="3">
    <source>
        <dbReference type="EMBL" id="UUY05889.1"/>
    </source>
</evidence>
<dbReference type="RefSeq" id="WP_353866329.1">
    <property type="nucleotide sequence ID" value="NZ_CP088295.1"/>
</dbReference>
<evidence type="ECO:0000259" key="2">
    <source>
        <dbReference type="PROSITE" id="PS50887"/>
    </source>
</evidence>
<proteinExistence type="predicted"/>
<dbReference type="EMBL" id="CP088295">
    <property type="protein sequence ID" value="UUY05889.1"/>
    <property type="molecule type" value="Genomic_DNA"/>
</dbReference>
<evidence type="ECO:0000256" key="1">
    <source>
        <dbReference type="SAM" id="Phobius"/>
    </source>
</evidence>
<feature type="transmembrane region" description="Helical" evidence="1">
    <location>
        <begin position="121"/>
        <end position="139"/>
    </location>
</feature>
<dbReference type="Pfam" id="PF00990">
    <property type="entry name" value="GGDEF"/>
    <property type="match status" value="1"/>
</dbReference>
<organism evidence="3 4">
    <name type="scientific">Svornostia abyssi</name>
    <dbReference type="NCBI Taxonomy" id="2898438"/>
    <lineage>
        <taxon>Bacteria</taxon>
        <taxon>Bacillati</taxon>
        <taxon>Actinomycetota</taxon>
        <taxon>Thermoleophilia</taxon>
        <taxon>Solirubrobacterales</taxon>
        <taxon>Baekduiaceae</taxon>
        <taxon>Svornostia</taxon>
    </lineage>
</organism>
<feature type="transmembrane region" description="Helical" evidence="1">
    <location>
        <begin position="22"/>
        <end position="40"/>
    </location>
</feature>